<proteinExistence type="predicted"/>
<reference evidence="1 2" key="1">
    <citation type="submission" date="2016-10" db="EMBL/GenBank/DDBJ databases">
        <authorList>
            <person name="de Groot N.N."/>
        </authorList>
    </citation>
    <scope>NUCLEOTIDE SEQUENCE [LARGE SCALE GENOMIC DNA]</scope>
    <source>
        <strain evidence="1 2">DSM 23126</strain>
    </source>
</reference>
<dbReference type="Proteomes" id="UP000199488">
    <property type="component" value="Unassembled WGS sequence"/>
</dbReference>
<accession>A0A1H2QGB7</accession>
<name>A0A1H2QGB7_9BACI</name>
<gene>
    <name evidence="1" type="ORF">SAMN05421781_0301</name>
</gene>
<keyword evidence="2" id="KW-1185">Reference proteome</keyword>
<dbReference type="OrthoDB" id="2830174at2"/>
<dbReference type="RefSeq" id="WP_091610390.1">
    <property type="nucleotide sequence ID" value="NZ_FNNC01000001.1"/>
</dbReference>
<organism evidence="1 2">
    <name type="scientific">Marinococcus luteus</name>
    <dbReference type="NCBI Taxonomy" id="1122204"/>
    <lineage>
        <taxon>Bacteria</taxon>
        <taxon>Bacillati</taxon>
        <taxon>Bacillota</taxon>
        <taxon>Bacilli</taxon>
        <taxon>Bacillales</taxon>
        <taxon>Bacillaceae</taxon>
        <taxon>Marinococcus</taxon>
    </lineage>
</organism>
<sequence length="231" mass="27685">MKWNKLNKQDAELIFNQWKNSAPKGEPASEEEEKLRNKLLSSFNLILSELNIEKEELNNKFRYQFDLEFGLSLYKILNSYKSFTQREAGDNDIWRYMSIYIIPDVIYYRFGFNESRYWKNSSRLSLKVMWWYVHLSWQGTEEETRKILKGNNTDDIAQLVERAGPEGYRPEFARELMKYYGSNVKKFKSRDPFIFRKVMRLNTAKVETMEPGLHPGGEVAYVRELFKFFKL</sequence>
<evidence type="ECO:0000313" key="2">
    <source>
        <dbReference type="Proteomes" id="UP000199488"/>
    </source>
</evidence>
<dbReference type="STRING" id="1122204.SAMN05421781_0301"/>
<protein>
    <submittedName>
        <fullName evidence="1">Uncharacterized protein</fullName>
    </submittedName>
</protein>
<dbReference type="InterPro" id="IPR045920">
    <property type="entry name" value="DUF6339"/>
</dbReference>
<dbReference type="Pfam" id="PF19866">
    <property type="entry name" value="DUF6339"/>
    <property type="match status" value="1"/>
</dbReference>
<evidence type="ECO:0000313" key="1">
    <source>
        <dbReference type="EMBL" id="SDW05990.1"/>
    </source>
</evidence>
<dbReference type="EMBL" id="FNNC01000001">
    <property type="protein sequence ID" value="SDW05990.1"/>
    <property type="molecule type" value="Genomic_DNA"/>
</dbReference>
<dbReference type="AlphaFoldDB" id="A0A1H2QGB7"/>